<dbReference type="Pfam" id="PF01636">
    <property type="entry name" value="APH"/>
    <property type="match status" value="1"/>
</dbReference>
<protein>
    <submittedName>
        <fullName evidence="2">Hygromycin-B 4-O-kinase</fullName>
        <ecNumber evidence="2">2.7.1.163</ecNumber>
    </submittedName>
</protein>
<sequence length="165" mass="18774">MQQSWAEFLLSAGQDSETSQIYGWKNNLGTFQTEFDRIYAELKKSIPDYNSRHLVHSDLINRNVLFDKGRITAVLDWGSALYGDYMYDLAWLLFYDQYVNGLSPDFKSVALEGYRDSGLDTGSADERIRACQLHIGLDSIAYNSFRNDPDGIKLAIRLVNRATGI</sequence>
<feature type="domain" description="Aminoglycoside phosphotransferase" evidence="1">
    <location>
        <begin position="30"/>
        <end position="115"/>
    </location>
</feature>
<dbReference type="GO" id="GO:0016301">
    <property type="term" value="F:kinase activity"/>
    <property type="evidence" value="ECO:0007669"/>
    <property type="project" value="UniProtKB-KW"/>
</dbReference>
<gene>
    <name evidence="2" type="primary">hph</name>
    <name evidence="2" type="ORF">TR69_WS6001000245</name>
</gene>
<dbReference type="EC" id="2.7.1.163" evidence="2"/>
<dbReference type="STRING" id="1617426.TR69_WS6001000245"/>
<name>A0A136M0D7_9BACT</name>
<dbReference type="InterPro" id="IPR002575">
    <property type="entry name" value="Aminoglycoside_PTrfase"/>
</dbReference>
<reference evidence="2 3" key="1">
    <citation type="submission" date="2015-02" db="EMBL/GenBank/DDBJ databases">
        <title>Improved understanding of the partial-nitritation anammox process through 23 genomes representing the majority of the microbial community.</title>
        <authorList>
            <person name="Speth D.R."/>
            <person name="In T Zandt M."/>
            <person name="Guerrero Cruz S."/>
            <person name="Jetten M.S."/>
            <person name="Dutilh B.E."/>
        </authorList>
    </citation>
    <scope>NUCLEOTIDE SEQUENCE [LARGE SCALE GENOMIC DNA]</scope>
    <source>
        <strain evidence="2">OLB20</strain>
    </source>
</reference>
<dbReference type="SUPFAM" id="SSF56112">
    <property type="entry name" value="Protein kinase-like (PK-like)"/>
    <property type="match status" value="1"/>
</dbReference>
<evidence type="ECO:0000313" key="2">
    <source>
        <dbReference type="EMBL" id="KXK27369.1"/>
    </source>
</evidence>
<evidence type="ECO:0000259" key="1">
    <source>
        <dbReference type="Pfam" id="PF01636"/>
    </source>
</evidence>
<keyword evidence="2" id="KW-0808">Transferase</keyword>
<proteinExistence type="predicted"/>
<dbReference type="Proteomes" id="UP000070457">
    <property type="component" value="Unassembled WGS sequence"/>
</dbReference>
<evidence type="ECO:0000313" key="3">
    <source>
        <dbReference type="Proteomes" id="UP000070457"/>
    </source>
</evidence>
<dbReference type="EMBL" id="JYNZ01000002">
    <property type="protein sequence ID" value="KXK27369.1"/>
    <property type="molecule type" value="Genomic_DNA"/>
</dbReference>
<comment type="caution">
    <text evidence="2">The sequence shown here is derived from an EMBL/GenBank/DDBJ whole genome shotgun (WGS) entry which is preliminary data.</text>
</comment>
<accession>A0A136M0D7</accession>
<dbReference type="Gene3D" id="3.90.1200.10">
    <property type="match status" value="1"/>
</dbReference>
<dbReference type="InterPro" id="IPR011009">
    <property type="entry name" value="Kinase-like_dom_sf"/>
</dbReference>
<organism evidence="2 3">
    <name type="scientific">candidate division WS6 bacterium OLB20</name>
    <dbReference type="NCBI Taxonomy" id="1617426"/>
    <lineage>
        <taxon>Bacteria</taxon>
        <taxon>Candidatus Dojkabacteria</taxon>
    </lineage>
</organism>
<keyword evidence="2" id="KW-0418">Kinase</keyword>
<dbReference type="AlphaFoldDB" id="A0A136M0D7"/>